<reference evidence="3 4" key="1">
    <citation type="journal article" date="2011" name="J. Bacteriol.">
        <title>Genome sequence of Lactobacillus amylovorus GRL1112.</title>
        <authorList>
            <person name="Kant R."/>
            <person name="Paulin L."/>
            <person name="Alatalo E."/>
            <person name="de Vos W.M."/>
            <person name="Palva A."/>
        </authorList>
    </citation>
    <scope>NUCLEOTIDE SEQUENCE [LARGE SCALE GENOMIC DNA]</scope>
    <source>
        <strain evidence="3 4">GRL 1112</strain>
    </source>
</reference>
<dbReference type="Gene3D" id="3.40.50.300">
    <property type="entry name" value="P-loop containing nucleotide triphosphate hydrolases"/>
    <property type="match status" value="1"/>
</dbReference>
<dbReference type="EMBL" id="CP002338">
    <property type="protein sequence ID" value="ADQ59106.1"/>
    <property type="molecule type" value="Genomic_DNA"/>
</dbReference>
<dbReference type="KEGG" id="lam:LA2_05735"/>
<evidence type="ECO:0000256" key="1">
    <source>
        <dbReference type="ARBA" id="ARBA00022612"/>
    </source>
</evidence>
<dbReference type="RefSeq" id="WP_013437901.1">
    <property type="nucleotide sequence ID" value="NC_014724.1"/>
</dbReference>
<evidence type="ECO:0000313" key="3">
    <source>
        <dbReference type="EMBL" id="ADQ59106.1"/>
    </source>
</evidence>
<evidence type="ECO:0000259" key="2">
    <source>
        <dbReference type="Pfam" id="PF17289"/>
    </source>
</evidence>
<accession>E4SIV7</accession>
<keyword evidence="1" id="KW-1188">Viral release from host cell</keyword>
<dbReference type="AlphaFoldDB" id="E4SIV7"/>
<dbReference type="Pfam" id="PF17289">
    <property type="entry name" value="Terminase_6C"/>
    <property type="match status" value="1"/>
</dbReference>
<dbReference type="Gene3D" id="3.30.420.240">
    <property type="match status" value="1"/>
</dbReference>
<dbReference type="InterPro" id="IPR035421">
    <property type="entry name" value="Terminase_6C"/>
</dbReference>
<proteinExistence type="predicted"/>
<name>E4SIV7_LACAR</name>
<dbReference type="NCBIfam" id="TIGR01630">
    <property type="entry name" value="psiM2_ORF9"/>
    <property type="match status" value="1"/>
</dbReference>
<evidence type="ECO:0000313" key="4">
    <source>
        <dbReference type="Proteomes" id="UP000007033"/>
    </source>
</evidence>
<protein>
    <submittedName>
        <fullName evidence="3">Terminase, large subunit, putative</fullName>
    </submittedName>
</protein>
<dbReference type="InterPro" id="IPR006517">
    <property type="entry name" value="Phage_terminase_lsu-like_C"/>
</dbReference>
<dbReference type="Proteomes" id="UP000007033">
    <property type="component" value="Chromosome"/>
</dbReference>
<organism evidence="3 4">
    <name type="scientific">Lactobacillus amylovorus (strain GRL 1112)</name>
    <dbReference type="NCBI Taxonomy" id="695560"/>
    <lineage>
        <taxon>Bacteria</taxon>
        <taxon>Bacillati</taxon>
        <taxon>Bacillota</taxon>
        <taxon>Bacilli</taxon>
        <taxon>Lactobacillales</taxon>
        <taxon>Lactobacillaceae</taxon>
        <taxon>Lactobacillus</taxon>
    </lineage>
</organism>
<feature type="domain" description="Terminase large subunit gp17-like C-terminal" evidence="2">
    <location>
        <begin position="331"/>
        <end position="475"/>
    </location>
</feature>
<dbReference type="InterPro" id="IPR027417">
    <property type="entry name" value="P-loop_NTPase"/>
</dbReference>
<dbReference type="PATRIC" id="fig|695560.3.peg.1133"/>
<dbReference type="Pfam" id="PF03237">
    <property type="entry name" value="Terminase_6N"/>
    <property type="match status" value="1"/>
</dbReference>
<sequence length="490" mass="55762">MTDTALLDEFKKLTVNELKDELAWRSYQKYFELVYPDMTMYPHTKYLCSLLQKIADGEQHFYIISCPPQHGKSLTITKTFPSYYLMRHPEKHVMITAYSQDLYSQFAESNRRLFSLWSQRVPDADHALRVGKNTAQQFNIVDHRGGFYATSILGGATGMSADLLIVDDPIKNAEEAGSPTIKDKIWNEWLLTFKPRLQKGGSVIVIMTRWQQDDLAGRLLDNSSFPWEEIKLPAIATGLGPNETDALGRHNGDPLCPDLHSLDELLGNKHDMGTQKFTALYQQSPTVEGGNIFKREWVKFYVPDRETQARLHLTDKDAIILPKHLDKSVQAWDATFKSKANDDFVAGQVWSKRGADLYLRPGWCHKRLSFTETLDAIRAMTRFYPDAVTKLVEDKANGPAIIDALQHEIPGIVAVSPGSDSKEARAASVSPIWESGNIYVPHPKWRPEIEDWLEEIFAFPNAMHDDNVDSMVYAVKRLHDNHSRGPVIRY</sequence>
<gene>
    <name evidence="3" type="ordered locus">LA2_05735</name>
</gene>
<dbReference type="HOGENOM" id="CLU_028165_1_0_9"/>